<reference evidence="2 3" key="1">
    <citation type="journal article" date="2022" name="bioRxiv">
        <title>Genomics of Preaxostyla Flagellates Illuminates Evolutionary Transitions and the Path Towards Mitochondrial Loss.</title>
        <authorList>
            <person name="Novak L.V.F."/>
            <person name="Treitli S.C."/>
            <person name="Pyrih J."/>
            <person name="Halakuc P."/>
            <person name="Pipaliya S.V."/>
            <person name="Vacek V."/>
            <person name="Brzon O."/>
            <person name="Soukal P."/>
            <person name="Eme L."/>
            <person name="Dacks J.B."/>
            <person name="Karnkowska A."/>
            <person name="Elias M."/>
            <person name="Hampl V."/>
        </authorList>
    </citation>
    <scope>NUCLEOTIDE SEQUENCE [LARGE SCALE GENOMIC DNA]</scope>
    <source>
        <strain evidence="2">NAU3</strain>
        <tissue evidence="2">Gut</tissue>
    </source>
</reference>
<dbReference type="EMBL" id="JARBJD010000011">
    <property type="protein sequence ID" value="KAK2962472.1"/>
    <property type="molecule type" value="Genomic_DNA"/>
</dbReference>
<feature type="compositionally biased region" description="Acidic residues" evidence="1">
    <location>
        <begin position="21"/>
        <end position="30"/>
    </location>
</feature>
<evidence type="ECO:0000256" key="1">
    <source>
        <dbReference type="SAM" id="MobiDB-lite"/>
    </source>
</evidence>
<feature type="compositionally biased region" description="Polar residues" evidence="1">
    <location>
        <begin position="406"/>
        <end position="431"/>
    </location>
</feature>
<comment type="caution">
    <text evidence="2">The sequence shown here is derived from an EMBL/GenBank/DDBJ whole genome shotgun (WGS) entry which is preliminary data.</text>
</comment>
<organism evidence="2 3">
    <name type="scientific">Blattamonas nauphoetae</name>
    <dbReference type="NCBI Taxonomy" id="2049346"/>
    <lineage>
        <taxon>Eukaryota</taxon>
        <taxon>Metamonada</taxon>
        <taxon>Preaxostyla</taxon>
        <taxon>Oxymonadida</taxon>
        <taxon>Blattamonas</taxon>
    </lineage>
</organism>
<feature type="compositionally biased region" description="Low complexity" evidence="1">
    <location>
        <begin position="54"/>
        <end position="65"/>
    </location>
</feature>
<feature type="compositionally biased region" description="Polar residues" evidence="1">
    <location>
        <begin position="279"/>
        <end position="299"/>
    </location>
</feature>
<feature type="compositionally biased region" description="Polar residues" evidence="1">
    <location>
        <begin position="66"/>
        <end position="77"/>
    </location>
</feature>
<feature type="region of interest" description="Disordered" evidence="1">
    <location>
        <begin position="1"/>
        <end position="96"/>
    </location>
</feature>
<feature type="region of interest" description="Disordered" evidence="1">
    <location>
        <begin position="364"/>
        <end position="442"/>
    </location>
</feature>
<protein>
    <submittedName>
        <fullName evidence="2">Uncharacterized protein</fullName>
    </submittedName>
</protein>
<sequence>MTYLIPQTDSTPPPSPSLDYQEFDEDEFGLNDESSNIGESPEFDNFPVQETGSSRRSSYSDSQRQWGVQQELPSTPSIDFGDSYLMSPKSTSTHPLSVHNTNIVQQQVNSPIPGSTAPHQTYVAPRDLASNSNTVGTLPTTLTHIISPQNYTLPVNHTHPLPPVGTRQYSEQGNLPYSFNPINRPTQPQISQPLFVAPAIPQPQSIKLLHHDHGRQNMGSPFSHEHNFQRSNPSLRFGSGQRGRRNDGFNRERNWNTRPHDYRQPQPFRQERQPHAIPPTSSNPPGFTFPKNSRPQFPANSQMRIPIDNQQVASYTTSNAISPTTFVTPGFSTTRSPSTFVARPYAGVINHPQTQTSPALFLSHPGPVSDVAHPPQSHPSPAFLQVPTYGQNSPGFLLSNPAPHNHSLSVPSPQYHSIQTNGGYSQTQQSPAFLLSETSRYH</sequence>
<evidence type="ECO:0000313" key="2">
    <source>
        <dbReference type="EMBL" id="KAK2962472.1"/>
    </source>
</evidence>
<evidence type="ECO:0000313" key="3">
    <source>
        <dbReference type="Proteomes" id="UP001281761"/>
    </source>
</evidence>
<proteinExistence type="predicted"/>
<gene>
    <name evidence="2" type="ORF">BLNAU_2715</name>
</gene>
<dbReference type="Proteomes" id="UP001281761">
    <property type="component" value="Unassembled WGS sequence"/>
</dbReference>
<feature type="compositionally biased region" description="Basic and acidic residues" evidence="1">
    <location>
        <begin position="244"/>
        <end position="274"/>
    </location>
</feature>
<feature type="region of interest" description="Disordered" evidence="1">
    <location>
        <begin position="216"/>
        <end position="299"/>
    </location>
</feature>
<accession>A0ABQ9YFC1</accession>
<name>A0ABQ9YFC1_9EUKA</name>
<keyword evidence="3" id="KW-1185">Reference proteome</keyword>